<dbReference type="Pfam" id="PF00646">
    <property type="entry name" value="F-box"/>
    <property type="match status" value="1"/>
</dbReference>
<protein>
    <recommendedName>
        <fullName evidence="2">F-box domain-containing protein</fullName>
    </recommendedName>
</protein>
<comment type="caution">
    <text evidence="3">The sequence shown here is derived from an EMBL/GenBank/DDBJ whole genome shotgun (WGS) entry which is preliminary data.</text>
</comment>
<dbReference type="InterPro" id="IPR001810">
    <property type="entry name" value="F-box_dom"/>
</dbReference>
<name>A0AAV9U529_9PEZI</name>
<accession>A0AAV9U529</accession>
<reference evidence="3 4" key="1">
    <citation type="submission" date="2019-10" db="EMBL/GenBank/DDBJ databases">
        <authorList>
            <person name="Palmer J.M."/>
        </authorList>
    </citation>
    <scope>NUCLEOTIDE SEQUENCE [LARGE SCALE GENOMIC DNA]</scope>
    <source>
        <strain evidence="3 4">TWF730</strain>
    </source>
</reference>
<dbReference type="EMBL" id="JAVHNS010000014">
    <property type="protein sequence ID" value="KAK6335795.1"/>
    <property type="molecule type" value="Genomic_DNA"/>
</dbReference>
<gene>
    <name evidence="3" type="ORF">TWF730_003172</name>
</gene>
<feature type="domain" description="F-box" evidence="2">
    <location>
        <begin position="40"/>
        <end position="86"/>
    </location>
</feature>
<evidence type="ECO:0000313" key="3">
    <source>
        <dbReference type="EMBL" id="KAK6335795.1"/>
    </source>
</evidence>
<dbReference type="InterPro" id="IPR036047">
    <property type="entry name" value="F-box-like_dom_sf"/>
</dbReference>
<evidence type="ECO:0000313" key="4">
    <source>
        <dbReference type="Proteomes" id="UP001373714"/>
    </source>
</evidence>
<organism evidence="3 4">
    <name type="scientific">Orbilia blumenaviensis</name>
    <dbReference type="NCBI Taxonomy" id="1796055"/>
    <lineage>
        <taxon>Eukaryota</taxon>
        <taxon>Fungi</taxon>
        <taxon>Dikarya</taxon>
        <taxon>Ascomycota</taxon>
        <taxon>Pezizomycotina</taxon>
        <taxon>Orbiliomycetes</taxon>
        <taxon>Orbiliales</taxon>
        <taxon>Orbiliaceae</taxon>
        <taxon>Orbilia</taxon>
    </lineage>
</organism>
<keyword evidence="4" id="KW-1185">Reference proteome</keyword>
<evidence type="ECO:0000256" key="1">
    <source>
        <dbReference type="SAM" id="MobiDB-lite"/>
    </source>
</evidence>
<sequence>MFGDTSGSAPSRAVNAATASVKRFRIKRPRTYAPVTQRAGKTILSLPMEIQEEILSHLIWYDHFSASMVCPEWATLLQQPRFRQKRYCIETWSEQECEEDFDTIPQDMGFRRYHPDETLPKNLEIGPGGLGMHGLLGTGTMVLSVRETGETRVYLAIRHSREAWKGKDRGDYVGPLMKPYEEMFPFDVGVRRCRWKKDKHKAEISFHEITGSPLLATDPQFYFGTDTHEKVPEHIQARIKKDCTAKYWANDSDTWKELRDREDDISVRILDKDVLTDGTYSRVRRRCDFEYLEETTVPGVLPISAAPVTTGTTIQRLLGYIKEALVDEQDLDNDGPLECWATFQEFWPQRRGEAGPEDIDFHPRRKIFLSLCNLSRWSLDPKKDDLECTCDGDGEDCECQWFDDLSFLKHSLRYKTDTFDYDTSDDDDCDDEEEEDYNDAMDIID</sequence>
<dbReference type="PROSITE" id="PS50181">
    <property type="entry name" value="FBOX"/>
    <property type="match status" value="1"/>
</dbReference>
<feature type="region of interest" description="Disordered" evidence="1">
    <location>
        <begin position="423"/>
        <end position="445"/>
    </location>
</feature>
<dbReference type="SMART" id="SM00256">
    <property type="entry name" value="FBOX"/>
    <property type="match status" value="1"/>
</dbReference>
<evidence type="ECO:0000259" key="2">
    <source>
        <dbReference type="PROSITE" id="PS50181"/>
    </source>
</evidence>
<proteinExistence type="predicted"/>
<dbReference type="SUPFAM" id="SSF81383">
    <property type="entry name" value="F-box domain"/>
    <property type="match status" value="1"/>
</dbReference>
<dbReference type="Proteomes" id="UP001373714">
    <property type="component" value="Unassembled WGS sequence"/>
</dbReference>
<dbReference type="AlphaFoldDB" id="A0AAV9U529"/>